<dbReference type="Gene3D" id="3.50.50.60">
    <property type="entry name" value="FAD/NAD(P)-binding domain"/>
    <property type="match status" value="1"/>
</dbReference>
<feature type="domain" description="Amine oxidase" evidence="2">
    <location>
        <begin position="17"/>
        <end position="425"/>
    </location>
</feature>
<sequence>MSEPGQEADVVIVGAGVAGLAAAHALTSAGVGVTVLEAATRVGGRMATETLDGYRLDRFGQPLLTPWPEAAGPLLDALPMREFAPGVLVHSQGRRTRTGEPGSARGALSAARARASAPRRVPRQRGPERPRVAHAVDGARLGSALARLAATPAERLAARPERSAAEALALRGLSPRTVDGFVRPLLSALLGDPDLSTSSRIADLTLHGYARGRLGVPVGGAGALPRYLADALPEGTVRTGVHVTAASIDSVTTKEHGTFGCRALLLATGARAAAELLPGLRVPRFHSVTVLHHAAPEPPPTGSALVLDADRSGPVAWSAALSEVDPERAPRGRALVSSTVLDVPPDGLDAEVRAQLARMYGTDTTGWELLAAHHDPEAVPAMTPPHDARRPVRVLDGLYVCGDHRDTSSVHGALTSAHRAAREILTDFGLLPPAPDVTHAAA</sequence>
<organism evidence="3 4">
    <name type="scientific">Streptomyces griseus</name>
    <dbReference type="NCBI Taxonomy" id="1911"/>
    <lineage>
        <taxon>Bacteria</taxon>
        <taxon>Bacillati</taxon>
        <taxon>Actinomycetota</taxon>
        <taxon>Actinomycetes</taxon>
        <taxon>Kitasatosporales</taxon>
        <taxon>Streptomycetaceae</taxon>
        <taxon>Streptomyces</taxon>
    </lineage>
</organism>
<dbReference type="RefSeq" id="WP_115068631.1">
    <property type="nucleotide sequence ID" value="NZ_UHID01000005.1"/>
</dbReference>
<keyword evidence="3" id="KW-0560">Oxidoreductase</keyword>
<evidence type="ECO:0000259" key="2">
    <source>
        <dbReference type="Pfam" id="PF01593"/>
    </source>
</evidence>
<accession>A0A380NDR1</accession>
<dbReference type="InterPro" id="IPR036188">
    <property type="entry name" value="FAD/NAD-bd_sf"/>
</dbReference>
<dbReference type="SUPFAM" id="SSF51905">
    <property type="entry name" value="FAD/NAD(P)-binding domain"/>
    <property type="match status" value="1"/>
</dbReference>
<dbReference type="AlphaFoldDB" id="A0A380NDR1"/>
<reference evidence="3 4" key="1">
    <citation type="submission" date="2018-06" db="EMBL/GenBank/DDBJ databases">
        <authorList>
            <consortium name="Pathogen Informatics"/>
            <person name="Doyle S."/>
        </authorList>
    </citation>
    <scope>NUCLEOTIDE SEQUENCE [LARGE SCALE GENOMIC DNA]</scope>
    <source>
        <strain evidence="3 4">NCTC7807</strain>
    </source>
</reference>
<dbReference type="EMBL" id="UHID01000005">
    <property type="protein sequence ID" value="SUP38484.1"/>
    <property type="molecule type" value="Genomic_DNA"/>
</dbReference>
<proteinExistence type="predicted"/>
<evidence type="ECO:0000313" key="3">
    <source>
        <dbReference type="EMBL" id="SUP38484.1"/>
    </source>
</evidence>
<name>A0A380NDR1_STRGR</name>
<protein>
    <submittedName>
        <fullName evidence="3">Oxidoreductase</fullName>
        <ecNumber evidence="3">1.4.3.10</ecNumber>
    </submittedName>
</protein>
<feature type="compositionally biased region" description="Low complexity" evidence="1">
    <location>
        <begin position="101"/>
        <end position="119"/>
    </location>
</feature>
<dbReference type="EC" id="1.4.3.10" evidence="3"/>
<dbReference type="InterPro" id="IPR002937">
    <property type="entry name" value="Amino_oxidase"/>
</dbReference>
<feature type="region of interest" description="Disordered" evidence="1">
    <location>
        <begin position="90"/>
        <end position="130"/>
    </location>
</feature>
<evidence type="ECO:0000313" key="4">
    <source>
        <dbReference type="Proteomes" id="UP000254150"/>
    </source>
</evidence>
<dbReference type="PRINTS" id="PR00420">
    <property type="entry name" value="RNGMNOXGNASE"/>
</dbReference>
<gene>
    <name evidence="3" type="primary">puo_2</name>
    <name evidence="3" type="ORF">NCTC7807_02827</name>
</gene>
<evidence type="ECO:0000256" key="1">
    <source>
        <dbReference type="SAM" id="MobiDB-lite"/>
    </source>
</evidence>
<dbReference type="Pfam" id="PF01593">
    <property type="entry name" value="Amino_oxidase"/>
    <property type="match status" value="1"/>
</dbReference>
<dbReference type="PANTHER" id="PTHR42841">
    <property type="entry name" value="AMINE OXIDASE"/>
    <property type="match status" value="1"/>
</dbReference>
<dbReference type="Proteomes" id="UP000254150">
    <property type="component" value="Unassembled WGS sequence"/>
</dbReference>
<dbReference type="GO" id="GO:0050232">
    <property type="term" value="F:putrescine oxidase activity"/>
    <property type="evidence" value="ECO:0007669"/>
    <property type="project" value="UniProtKB-EC"/>
</dbReference>